<protein>
    <submittedName>
        <fullName evidence="5">FAD binding domain-containing protein</fullName>
    </submittedName>
</protein>
<sequence length="287" mass="29913">MKTPSATRTTFDYRAPEDLDGLADALGTARGAVSVLGGGTMLVPDISHGTAQPDTVVDLARTGLSGLRRADGEVVVGAMTTYRDLLTTAPAPVPLLRRLAAGVTGGPQIRNRGTVGGSAAFANPSSDVPAALLALRARMRLLSPDGVREVPASDFYTGPFATVRRDDEALIEITLPDPGAASFGYVKFKLSVGSWPIVTATAVAESGGGLRVAVGGAGRVPVAVMLTEPADPADPEWLAHIRERVESELDSVGTWTDELAEGTYRRRIAGTIAARSVAALRGDDERR</sequence>
<dbReference type="GO" id="GO:0071949">
    <property type="term" value="F:FAD binding"/>
    <property type="evidence" value="ECO:0007669"/>
    <property type="project" value="InterPro"/>
</dbReference>
<keyword evidence="1" id="KW-0285">Flavoprotein</keyword>
<dbReference type="InterPro" id="IPR051312">
    <property type="entry name" value="Diverse_Substr_Oxidored"/>
</dbReference>
<dbReference type="RefSeq" id="WP_200325894.1">
    <property type="nucleotide sequence ID" value="NZ_JAENJH010000014.1"/>
</dbReference>
<gene>
    <name evidence="5" type="ORF">JHE00_33095</name>
</gene>
<dbReference type="PANTHER" id="PTHR42659">
    <property type="entry name" value="XANTHINE DEHYDROGENASE SUBUNIT C-RELATED"/>
    <property type="match status" value="1"/>
</dbReference>
<organism evidence="5 6">
    <name type="scientific">Prauserella cavernicola</name>
    <dbReference type="NCBI Taxonomy" id="2800127"/>
    <lineage>
        <taxon>Bacteria</taxon>
        <taxon>Bacillati</taxon>
        <taxon>Actinomycetota</taxon>
        <taxon>Actinomycetes</taxon>
        <taxon>Pseudonocardiales</taxon>
        <taxon>Pseudonocardiaceae</taxon>
        <taxon>Prauserella</taxon>
    </lineage>
</organism>
<dbReference type="InterPro" id="IPR016167">
    <property type="entry name" value="FAD-bd_PCMH_sub1"/>
</dbReference>
<keyword evidence="6" id="KW-1185">Reference proteome</keyword>
<dbReference type="Pfam" id="PF00941">
    <property type="entry name" value="FAD_binding_5"/>
    <property type="match status" value="1"/>
</dbReference>
<dbReference type="InterPro" id="IPR036683">
    <property type="entry name" value="CO_DH_flav_C_dom_sf"/>
</dbReference>
<keyword evidence="2" id="KW-0274">FAD</keyword>
<evidence type="ECO:0000256" key="2">
    <source>
        <dbReference type="ARBA" id="ARBA00022827"/>
    </source>
</evidence>
<evidence type="ECO:0000256" key="3">
    <source>
        <dbReference type="ARBA" id="ARBA00023002"/>
    </source>
</evidence>
<dbReference type="InterPro" id="IPR005107">
    <property type="entry name" value="CO_DH_flav_C"/>
</dbReference>
<dbReference type="PANTHER" id="PTHR42659:SF2">
    <property type="entry name" value="XANTHINE DEHYDROGENASE SUBUNIT C-RELATED"/>
    <property type="match status" value="1"/>
</dbReference>
<evidence type="ECO:0000259" key="4">
    <source>
        <dbReference type="PROSITE" id="PS51387"/>
    </source>
</evidence>
<proteinExistence type="predicted"/>
<evidence type="ECO:0000313" key="5">
    <source>
        <dbReference type="EMBL" id="MBK1789195.1"/>
    </source>
</evidence>
<dbReference type="EMBL" id="JAENJH010000014">
    <property type="protein sequence ID" value="MBK1789195.1"/>
    <property type="molecule type" value="Genomic_DNA"/>
</dbReference>
<dbReference type="SUPFAM" id="SSF56176">
    <property type="entry name" value="FAD-binding/transporter-associated domain-like"/>
    <property type="match status" value="1"/>
</dbReference>
<dbReference type="SMART" id="SM01092">
    <property type="entry name" value="CO_deh_flav_C"/>
    <property type="match status" value="1"/>
</dbReference>
<dbReference type="Gene3D" id="3.30.43.10">
    <property type="entry name" value="Uridine Diphospho-n-acetylenolpyruvylglucosamine Reductase, domain 2"/>
    <property type="match status" value="1"/>
</dbReference>
<dbReference type="InterPro" id="IPR002346">
    <property type="entry name" value="Mopterin_DH_FAD-bd"/>
</dbReference>
<dbReference type="InterPro" id="IPR036318">
    <property type="entry name" value="FAD-bd_PCMH-like_sf"/>
</dbReference>
<keyword evidence="3" id="KW-0560">Oxidoreductase</keyword>
<dbReference type="GO" id="GO:0016491">
    <property type="term" value="F:oxidoreductase activity"/>
    <property type="evidence" value="ECO:0007669"/>
    <property type="project" value="UniProtKB-KW"/>
</dbReference>
<dbReference type="InterPro" id="IPR016169">
    <property type="entry name" value="FAD-bd_PCMH_sub2"/>
</dbReference>
<dbReference type="PROSITE" id="PS51387">
    <property type="entry name" value="FAD_PCMH"/>
    <property type="match status" value="1"/>
</dbReference>
<feature type="domain" description="FAD-binding PCMH-type" evidence="4">
    <location>
        <begin position="6"/>
        <end position="180"/>
    </location>
</feature>
<dbReference type="Proteomes" id="UP000635245">
    <property type="component" value="Unassembled WGS sequence"/>
</dbReference>
<name>A0A934QYP8_9PSEU</name>
<reference evidence="5" key="1">
    <citation type="submission" date="2020-12" db="EMBL/GenBank/DDBJ databases">
        <title>Prauserella sp. ASG 168, a novel actinomycete isolated from cave rock.</title>
        <authorList>
            <person name="Suriyachadkun C."/>
        </authorList>
    </citation>
    <scope>NUCLEOTIDE SEQUENCE</scope>
    <source>
        <strain evidence="5">ASG 168</strain>
    </source>
</reference>
<dbReference type="SUPFAM" id="SSF55447">
    <property type="entry name" value="CO dehydrogenase flavoprotein C-terminal domain-like"/>
    <property type="match status" value="1"/>
</dbReference>
<evidence type="ECO:0000313" key="6">
    <source>
        <dbReference type="Proteomes" id="UP000635245"/>
    </source>
</evidence>
<dbReference type="Gene3D" id="3.30.465.10">
    <property type="match status" value="1"/>
</dbReference>
<dbReference type="InterPro" id="IPR016166">
    <property type="entry name" value="FAD-bd_PCMH"/>
</dbReference>
<comment type="caution">
    <text evidence="5">The sequence shown here is derived from an EMBL/GenBank/DDBJ whole genome shotgun (WGS) entry which is preliminary data.</text>
</comment>
<dbReference type="AlphaFoldDB" id="A0A934QYP8"/>
<accession>A0A934QYP8</accession>
<evidence type="ECO:0000256" key="1">
    <source>
        <dbReference type="ARBA" id="ARBA00022630"/>
    </source>
</evidence>
<dbReference type="Gene3D" id="3.30.390.50">
    <property type="entry name" value="CO dehydrogenase flavoprotein, C-terminal domain"/>
    <property type="match status" value="1"/>
</dbReference>